<comment type="caution">
    <text evidence="1">The sequence shown here is derived from an EMBL/GenBank/DDBJ whole genome shotgun (WGS) entry which is preliminary data.</text>
</comment>
<dbReference type="RefSeq" id="WP_256614809.1">
    <property type="nucleotide sequence ID" value="NZ_JANIBK010000031.1"/>
</dbReference>
<gene>
    <name evidence="1" type="ORF">NP596_08130</name>
</gene>
<dbReference type="Gene3D" id="3.10.310.10">
    <property type="entry name" value="Diaminopimelate Epimerase, Chain A, domain 1"/>
    <property type="match status" value="1"/>
</dbReference>
<proteinExistence type="predicted"/>
<dbReference type="InterPro" id="IPR003719">
    <property type="entry name" value="Phenazine_PhzF-like"/>
</dbReference>
<reference evidence="1 2" key="1">
    <citation type="submission" date="2022-07" db="EMBL/GenBank/DDBJ databases">
        <title>Methylomonas rivi sp. nov., Methylomonas rosea sp. nov., Methylomonas aureus sp. nov. and Methylomonas subterranea sp. nov., four novel methanotrophs isolated from a freshwater creek and the deep terrestrial subsurface.</title>
        <authorList>
            <person name="Abin C."/>
            <person name="Sankaranarayanan K."/>
            <person name="Garner C."/>
            <person name="Sindelar R."/>
            <person name="Kotary K."/>
            <person name="Garner R."/>
            <person name="Barclay S."/>
            <person name="Lawson P."/>
            <person name="Krumholz L."/>
        </authorList>
    </citation>
    <scope>NUCLEOTIDE SEQUENCE [LARGE SCALE GENOMIC DNA]</scope>
    <source>
        <strain evidence="1 2">WSC-6</strain>
    </source>
</reference>
<organism evidence="1 2">
    <name type="scientific">Methylomonas rivi</name>
    <dbReference type="NCBI Taxonomy" id="2952226"/>
    <lineage>
        <taxon>Bacteria</taxon>
        <taxon>Pseudomonadati</taxon>
        <taxon>Pseudomonadota</taxon>
        <taxon>Gammaproteobacteria</taxon>
        <taxon>Methylococcales</taxon>
        <taxon>Methylococcaceae</taxon>
        <taxon>Methylomonas</taxon>
    </lineage>
</organism>
<dbReference type="Proteomes" id="UP001524586">
    <property type="component" value="Unassembled WGS sequence"/>
</dbReference>
<accession>A0ABT1U3K3</accession>
<protein>
    <submittedName>
        <fullName evidence="1">PhzF family phenazine biosynthesis protein</fullName>
    </submittedName>
</protein>
<name>A0ABT1U3K3_9GAMM</name>
<keyword evidence="2" id="KW-1185">Reference proteome</keyword>
<dbReference type="EMBL" id="JANIBK010000031">
    <property type="protein sequence ID" value="MCQ8128424.1"/>
    <property type="molecule type" value="Genomic_DNA"/>
</dbReference>
<dbReference type="Pfam" id="PF02567">
    <property type="entry name" value="PhzC-PhzF"/>
    <property type="match status" value="1"/>
</dbReference>
<evidence type="ECO:0000313" key="2">
    <source>
        <dbReference type="Proteomes" id="UP001524586"/>
    </source>
</evidence>
<evidence type="ECO:0000313" key="1">
    <source>
        <dbReference type="EMBL" id="MCQ8128424.1"/>
    </source>
</evidence>
<dbReference type="SUPFAM" id="SSF54506">
    <property type="entry name" value="Diaminopimelate epimerase-like"/>
    <property type="match status" value="1"/>
</dbReference>
<sequence length="37" mass="4109">MDTKQRRYKVVDAFTSQPLLGNPVAVALDAEDLDTET</sequence>